<name>D8KAB8_NITWC</name>
<keyword evidence="1" id="KW-0472">Membrane</keyword>
<evidence type="ECO:0000313" key="2">
    <source>
        <dbReference type="EMBL" id="ADJ27433.1"/>
    </source>
</evidence>
<feature type="transmembrane region" description="Helical" evidence="1">
    <location>
        <begin position="6"/>
        <end position="24"/>
    </location>
</feature>
<organism evidence="2 3">
    <name type="scientific">Nitrosococcus watsoni (strain C-113)</name>
    <dbReference type="NCBI Taxonomy" id="105559"/>
    <lineage>
        <taxon>Bacteria</taxon>
        <taxon>Pseudomonadati</taxon>
        <taxon>Pseudomonadota</taxon>
        <taxon>Gammaproteobacteria</taxon>
        <taxon>Chromatiales</taxon>
        <taxon>Chromatiaceae</taxon>
        <taxon>Nitrosococcus</taxon>
    </lineage>
</organism>
<dbReference type="Proteomes" id="UP000000393">
    <property type="component" value="Chromosome"/>
</dbReference>
<dbReference type="KEGG" id="nwa:Nwat_0468"/>
<accession>D8KAB8</accession>
<keyword evidence="1" id="KW-0812">Transmembrane</keyword>
<reference evidence="2 3" key="1">
    <citation type="submission" date="2010-06" db="EMBL/GenBank/DDBJ databases">
        <title>Complete sequence of chromosome of Nitrosococcus watsoni C-113.</title>
        <authorList>
            <consortium name="US DOE Joint Genome Institute"/>
            <person name="Lucas S."/>
            <person name="Copeland A."/>
            <person name="Lapidus A."/>
            <person name="Cheng J.-F."/>
            <person name="Bruce D."/>
            <person name="Goodwin L."/>
            <person name="Pitluck S."/>
            <person name="Malfatti S.A."/>
            <person name="Chain P.S.G."/>
            <person name="Land M."/>
            <person name="Hauser L."/>
            <person name="Kyrpides N."/>
            <person name="Ivanova N."/>
            <person name="Cambell M.A."/>
            <person name="Heidelberg J.F."/>
            <person name="Klotz M.G."/>
            <person name="Woyke T."/>
        </authorList>
    </citation>
    <scope>NUCLEOTIDE SEQUENCE [LARGE SCALE GENOMIC DNA]</scope>
    <source>
        <strain evidence="2 3">C-113</strain>
    </source>
</reference>
<keyword evidence="3" id="KW-1185">Reference proteome</keyword>
<dbReference type="OrthoDB" id="5773041at2"/>
<sequence>MNAPKVLIIIAIIFVLINLIGWLTKPDNYKSNPDYRGSLSPMQTYGQLNNEHSILAPTANRQMNA</sequence>
<evidence type="ECO:0000256" key="1">
    <source>
        <dbReference type="SAM" id="Phobius"/>
    </source>
</evidence>
<protein>
    <submittedName>
        <fullName evidence="2">Uncharacterized protein</fullName>
    </submittedName>
</protein>
<dbReference type="EMBL" id="CP002086">
    <property type="protein sequence ID" value="ADJ27433.1"/>
    <property type="molecule type" value="Genomic_DNA"/>
</dbReference>
<gene>
    <name evidence="2" type="ordered locus">Nwat_0468</name>
</gene>
<dbReference type="HOGENOM" id="CLU_2863230_0_0_6"/>
<dbReference type="AlphaFoldDB" id="D8KAB8"/>
<evidence type="ECO:0000313" key="3">
    <source>
        <dbReference type="Proteomes" id="UP000000393"/>
    </source>
</evidence>
<dbReference type="RefSeq" id="WP_013219542.1">
    <property type="nucleotide sequence ID" value="NC_014315.1"/>
</dbReference>
<keyword evidence="1" id="KW-1133">Transmembrane helix</keyword>
<proteinExistence type="predicted"/>